<evidence type="ECO:0000256" key="1">
    <source>
        <dbReference type="SAM" id="Coils"/>
    </source>
</evidence>
<dbReference type="Proteomes" id="UP000242754">
    <property type="component" value="Unassembled WGS sequence"/>
</dbReference>
<evidence type="ECO:0000259" key="3">
    <source>
        <dbReference type="Pfam" id="PF13514"/>
    </source>
</evidence>
<keyword evidence="1" id="KW-0175">Coiled coil</keyword>
<dbReference type="EMBL" id="FJNE01000003">
    <property type="protein sequence ID" value="CZQ91884.1"/>
    <property type="molecule type" value="Genomic_DNA"/>
</dbReference>
<dbReference type="SUPFAM" id="SSF52540">
    <property type="entry name" value="P-loop containing nucleoside triphosphate hydrolases"/>
    <property type="match status" value="1"/>
</dbReference>
<feature type="coiled-coil region" evidence="1">
    <location>
        <begin position="184"/>
        <end position="218"/>
    </location>
</feature>
<keyword evidence="2" id="KW-0812">Transmembrane</keyword>
<feature type="transmembrane region" description="Helical" evidence="2">
    <location>
        <begin position="448"/>
        <end position="466"/>
    </location>
</feature>
<feature type="coiled-coil region" evidence="1">
    <location>
        <begin position="369"/>
        <end position="421"/>
    </location>
</feature>
<keyword evidence="5" id="KW-1185">Reference proteome</keyword>
<sequence>MKIQKIEIYGYGKWLNQTFDQLQDLQVFYGKNEAGKSTLSSFINSIFFGFPTAHKKDQNLYIPKNGQVYGGRLFLTGTPYGDVIVERVKDRNKGQAVVTLPDGSQKTAANISQLLLGMDRETYQTLYTFKIDSLLALSKTKKEDLNRYLLSIGTSGSERLLQLADDFRQEATKLFKPTGTVPSLNKKIRDADKLQRKLQQAKVKNAEYETLLLQLTDSQKQQADIAARQQLLDRQNSDITESLTLADSYQEWSRLKKQITAVDYSKVPEDARRQWERLQEKISALILSQSSLQERLFQLGKQLAEYSHVEWYREHQAAFAALSHEVSATQTNLNQLAYLANEVSLAKAELAKQKLAMGLDLAASVPSPLEEEERKLLQQLSEKAKNNAESLLRLDQTIGFHEEKLEALQREEAKLKEEKVADAIYASWQKEIQQPPQPAPVVAQRSNGLGMGLLALAVIVLILSFAAPGIKLVAWVVAGTAAVSALLLLTKKPKTDNPVAAEKRNESGFSMEKYVRQAAVRERMGTLHSEMEELQEKFLAFLNSREDQEELGKTIHAEQQAFLQKKGYPARMTVAGLLQADPAEALADKGRTVEKQETEMAALQLAIDQWNEQTDAIREHFHLGHLTAREMADRFTEIHQAVILEENMAANVSEQIKESQAELQAVQADLTETNRARQLLLTQANAKTEADFYQLLVAKEQQASNLKRKELLDEQIVKREALLAQYADVKASKDLYEQNKAELQQLKSKLTQLQRGEVELKHQLEQLEEGGTYSALLQEFALAETELREMAVEWASLLIAGDWIEAALNLGKEDRMPTMLQDTSDYFKRLTGEAYTRILFQKNGMKVQRKDGTVFLPNELSQGTVEQLYIALRLAFVKNTADIVNMPILIDDGFVNFDSERKNIMFDLLEELSGTVQIIFFTFDDSCAERFSQKQVYMLK</sequence>
<feature type="transmembrane region" description="Helical" evidence="2">
    <location>
        <begin position="472"/>
        <end position="489"/>
    </location>
</feature>
<proteinExistence type="predicted"/>
<evidence type="ECO:0000313" key="4">
    <source>
        <dbReference type="EMBL" id="CZQ91884.1"/>
    </source>
</evidence>
<dbReference type="STRING" id="140314.SAMN04488076_11562"/>
<feature type="coiled-coil region" evidence="1">
    <location>
        <begin position="726"/>
        <end position="770"/>
    </location>
</feature>
<organism evidence="4 5">
    <name type="scientific">Trichococcus palustris</name>
    <dbReference type="NCBI Taxonomy" id="140314"/>
    <lineage>
        <taxon>Bacteria</taxon>
        <taxon>Bacillati</taxon>
        <taxon>Bacillota</taxon>
        <taxon>Bacilli</taxon>
        <taxon>Lactobacillales</taxon>
        <taxon>Carnobacteriaceae</taxon>
        <taxon>Trichococcus</taxon>
    </lineage>
</organism>
<keyword evidence="2" id="KW-1133">Transmembrane helix</keyword>
<feature type="coiled-coil region" evidence="1">
    <location>
        <begin position="649"/>
        <end position="676"/>
    </location>
</feature>
<protein>
    <recommendedName>
        <fullName evidence="3">YhaN AAA domain-containing protein</fullName>
    </recommendedName>
</protein>
<dbReference type="InterPro" id="IPR038734">
    <property type="entry name" value="YhaN_AAA"/>
</dbReference>
<dbReference type="Gene3D" id="3.40.50.300">
    <property type="entry name" value="P-loop containing nucleotide triphosphate hydrolases"/>
    <property type="match status" value="2"/>
</dbReference>
<keyword evidence="2" id="KW-0472">Membrane</keyword>
<dbReference type="InterPro" id="IPR027417">
    <property type="entry name" value="P-loop_NTPase"/>
</dbReference>
<name>A0A143YNS1_9LACT</name>
<feature type="domain" description="YhaN AAA" evidence="3">
    <location>
        <begin position="1"/>
        <end position="208"/>
    </location>
</feature>
<accession>A0A143YNS1</accession>
<evidence type="ECO:0000313" key="5">
    <source>
        <dbReference type="Proteomes" id="UP000242754"/>
    </source>
</evidence>
<dbReference type="Pfam" id="PF13514">
    <property type="entry name" value="AAA_27"/>
    <property type="match status" value="1"/>
</dbReference>
<reference evidence="4 5" key="1">
    <citation type="submission" date="2016-02" db="EMBL/GenBank/DDBJ databases">
        <authorList>
            <person name="Wen L."/>
            <person name="He K."/>
            <person name="Yang H."/>
        </authorList>
    </citation>
    <scope>NUCLEOTIDE SEQUENCE [LARGE SCALE GENOMIC DNA]</scope>
    <source>
        <strain evidence="4">Trichococcus palustris</strain>
    </source>
</reference>
<dbReference type="PANTHER" id="PTHR41259">
    <property type="entry name" value="DOUBLE-STRAND BREAK REPAIR RAD50 ATPASE, PUTATIVE-RELATED"/>
    <property type="match status" value="1"/>
</dbReference>
<gene>
    <name evidence="4" type="ORF">Tpal_1478</name>
</gene>
<evidence type="ECO:0000256" key="2">
    <source>
        <dbReference type="SAM" id="Phobius"/>
    </source>
</evidence>
<dbReference type="AlphaFoldDB" id="A0A143YNS1"/>
<dbReference type="RefSeq" id="WP_177194480.1">
    <property type="nucleotide sequence ID" value="NZ_FJNE01000003.1"/>
</dbReference>
<dbReference type="PANTHER" id="PTHR41259:SF1">
    <property type="entry name" value="DOUBLE-STRAND BREAK REPAIR RAD50 ATPASE, PUTATIVE-RELATED"/>
    <property type="match status" value="1"/>
</dbReference>